<feature type="repeat" description="ANK" evidence="1">
    <location>
        <begin position="339"/>
        <end position="364"/>
    </location>
</feature>
<dbReference type="PROSITE" id="PS50297">
    <property type="entry name" value="ANK_REP_REGION"/>
    <property type="match status" value="1"/>
</dbReference>
<feature type="compositionally biased region" description="Basic residues" evidence="2">
    <location>
        <begin position="267"/>
        <end position="278"/>
    </location>
</feature>
<dbReference type="InterPro" id="IPR013783">
    <property type="entry name" value="Ig-like_fold"/>
</dbReference>
<dbReference type="SMART" id="SM00060">
    <property type="entry name" value="FN3"/>
    <property type="match status" value="1"/>
</dbReference>
<feature type="compositionally biased region" description="Basic and acidic residues" evidence="2">
    <location>
        <begin position="291"/>
        <end position="302"/>
    </location>
</feature>
<evidence type="ECO:0000259" key="4">
    <source>
        <dbReference type="PROSITE" id="PS50853"/>
    </source>
</evidence>
<evidence type="ECO:0000256" key="2">
    <source>
        <dbReference type="SAM" id="MobiDB-lite"/>
    </source>
</evidence>
<dbReference type="InterPro" id="IPR002110">
    <property type="entry name" value="Ankyrin_rpt"/>
</dbReference>
<dbReference type="CDD" id="cd00063">
    <property type="entry name" value="FN3"/>
    <property type="match status" value="1"/>
</dbReference>
<protein>
    <recommendedName>
        <fullName evidence="7">Ankyrin repeat and fibronectin type-III domain-containing protein 1</fullName>
    </recommendedName>
</protein>
<dbReference type="GO" id="GO:0005819">
    <property type="term" value="C:spindle"/>
    <property type="evidence" value="ECO:0007669"/>
    <property type="project" value="TreeGrafter"/>
</dbReference>
<dbReference type="SMART" id="SM00248">
    <property type="entry name" value="ANK"/>
    <property type="match status" value="2"/>
</dbReference>
<dbReference type="GO" id="GO:0000132">
    <property type="term" value="P:establishment of mitotic spindle orientation"/>
    <property type="evidence" value="ECO:0007669"/>
    <property type="project" value="TreeGrafter"/>
</dbReference>
<dbReference type="CDD" id="cd17117">
    <property type="entry name" value="RA_ANKFN1_like"/>
    <property type="match status" value="1"/>
</dbReference>
<organism evidence="5 6">
    <name type="scientific">Mytilus galloprovincialis</name>
    <name type="common">Mediterranean mussel</name>
    <dbReference type="NCBI Taxonomy" id="29158"/>
    <lineage>
        <taxon>Eukaryota</taxon>
        <taxon>Metazoa</taxon>
        <taxon>Spiralia</taxon>
        <taxon>Lophotrochozoa</taxon>
        <taxon>Mollusca</taxon>
        <taxon>Bivalvia</taxon>
        <taxon>Autobranchia</taxon>
        <taxon>Pteriomorphia</taxon>
        <taxon>Mytilida</taxon>
        <taxon>Mytiloidea</taxon>
        <taxon>Mytilidae</taxon>
        <taxon>Mytilinae</taxon>
        <taxon>Mytilus</taxon>
    </lineage>
</organism>
<feature type="compositionally biased region" description="Polar residues" evidence="2">
    <location>
        <begin position="166"/>
        <end position="182"/>
    </location>
</feature>
<dbReference type="Gene3D" id="2.60.40.10">
    <property type="entry name" value="Immunoglobulins"/>
    <property type="match status" value="1"/>
</dbReference>
<dbReference type="InterPro" id="IPR039269">
    <property type="entry name" value="ANKFN1"/>
</dbReference>
<dbReference type="GO" id="GO:0007165">
    <property type="term" value="P:signal transduction"/>
    <property type="evidence" value="ECO:0007669"/>
    <property type="project" value="InterPro"/>
</dbReference>
<dbReference type="InterPro" id="IPR036770">
    <property type="entry name" value="Ankyrin_rpt-contain_sf"/>
</dbReference>
<dbReference type="Pfam" id="PF00041">
    <property type="entry name" value="fn3"/>
    <property type="match status" value="1"/>
</dbReference>
<evidence type="ECO:0008006" key="7">
    <source>
        <dbReference type="Google" id="ProtNLM"/>
    </source>
</evidence>
<feature type="domain" description="Fibronectin type-III" evidence="4">
    <location>
        <begin position="445"/>
        <end position="541"/>
    </location>
</feature>
<dbReference type="PROSITE" id="PS50088">
    <property type="entry name" value="ANK_REPEAT"/>
    <property type="match status" value="1"/>
</dbReference>
<keyword evidence="6" id="KW-1185">Reference proteome</keyword>
<feature type="compositionally biased region" description="Polar residues" evidence="2">
    <location>
        <begin position="230"/>
        <end position="240"/>
    </location>
</feature>
<feature type="compositionally biased region" description="Low complexity" evidence="2">
    <location>
        <begin position="243"/>
        <end position="254"/>
    </location>
</feature>
<dbReference type="Proteomes" id="UP000596742">
    <property type="component" value="Unassembled WGS sequence"/>
</dbReference>
<feature type="compositionally biased region" description="Low complexity" evidence="2">
    <location>
        <begin position="149"/>
        <end position="163"/>
    </location>
</feature>
<reference evidence="5" key="1">
    <citation type="submission" date="2018-11" db="EMBL/GenBank/DDBJ databases">
        <authorList>
            <person name="Alioto T."/>
            <person name="Alioto T."/>
        </authorList>
    </citation>
    <scope>NUCLEOTIDE SEQUENCE</scope>
</reference>
<dbReference type="SUPFAM" id="SSF48403">
    <property type="entry name" value="Ankyrin repeat"/>
    <property type="match status" value="1"/>
</dbReference>
<dbReference type="GO" id="GO:0061172">
    <property type="term" value="P:regulation of establishment of bipolar cell polarity"/>
    <property type="evidence" value="ECO:0007669"/>
    <property type="project" value="TreeGrafter"/>
</dbReference>
<feature type="region of interest" description="Disordered" evidence="2">
    <location>
        <begin position="146"/>
        <end position="183"/>
    </location>
</feature>
<dbReference type="InterPro" id="IPR000159">
    <property type="entry name" value="RA_dom"/>
</dbReference>
<keyword evidence="1" id="KW-0040">ANK repeat</keyword>
<evidence type="ECO:0000259" key="3">
    <source>
        <dbReference type="PROSITE" id="PS50200"/>
    </source>
</evidence>
<dbReference type="AlphaFoldDB" id="A0A8B6FM66"/>
<accession>A0A8B6FM66</accession>
<feature type="non-terminal residue" evidence="5">
    <location>
        <position position="1"/>
    </location>
</feature>
<dbReference type="Gene3D" id="1.25.40.20">
    <property type="entry name" value="Ankyrin repeat-containing domain"/>
    <property type="match status" value="1"/>
</dbReference>
<feature type="region of interest" description="Disordered" evidence="2">
    <location>
        <begin position="230"/>
        <end position="302"/>
    </location>
</feature>
<dbReference type="SMART" id="SM00314">
    <property type="entry name" value="RA"/>
    <property type="match status" value="1"/>
</dbReference>
<feature type="region of interest" description="Disordered" evidence="2">
    <location>
        <begin position="575"/>
        <end position="594"/>
    </location>
</feature>
<gene>
    <name evidence="5" type="ORF">MGAL_10B048118</name>
</gene>
<dbReference type="EMBL" id="UYJE01007162">
    <property type="protein sequence ID" value="VDI52286.1"/>
    <property type="molecule type" value="Genomic_DNA"/>
</dbReference>
<dbReference type="Gene3D" id="3.10.20.90">
    <property type="entry name" value="Phosphatidylinositol 3-kinase Catalytic Subunit, Chain A, domain 1"/>
    <property type="match status" value="1"/>
</dbReference>
<feature type="compositionally biased region" description="Polar residues" evidence="2">
    <location>
        <begin position="257"/>
        <end position="266"/>
    </location>
</feature>
<dbReference type="PROSITE" id="PS50200">
    <property type="entry name" value="RA"/>
    <property type="match status" value="1"/>
</dbReference>
<comment type="caution">
    <text evidence="5">The sequence shown here is derived from an EMBL/GenBank/DDBJ whole genome shotgun (WGS) entry which is preliminary data.</text>
</comment>
<name>A0A8B6FM66_MYTGA</name>
<dbReference type="PANTHER" id="PTHR21437">
    <property type="entry name" value="WIDE AWAKE"/>
    <property type="match status" value="1"/>
</dbReference>
<evidence type="ECO:0000256" key="1">
    <source>
        <dbReference type="PROSITE-ProRule" id="PRU00023"/>
    </source>
</evidence>
<dbReference type="PROSITE" id="PS50853">
    <property type="entry name" value="FN3"/>
    <property type="match status" value="1"/>
</dbReference>
<dbReference type="PANTHER" id="PTHR21437:SF1">
    <property type="entry name" value="WIDE AWAKE"/>
    <property type="match status" value="1"/>
</dbReference>
<sequence>KMFNQEYSGSCGSESGRTKMRSRKCSGRINKALDRDNYQDGFRKINEVQIIVTNTLSGNLQIMDTALPVQNHLSKKMWHRNTKMEDLRRTGSLRVKKGSHTILARARSEGLPIFDEAPLELPQRSYTPLPNLPPMRPRSAWNFEDDTDSTTSSETMTSVSDDVPIGSSQLYYTTPPKTNMVRNQDDKSVGFHKVTRCLSQKDRIKNDVLQERQRSVSLDCGDGRTIKIFMSQNNDTSPSRDTPAGLLPSPSAPAQLRNMNGYQSSHRGSKILVSKKRGSTSSDTDILSPHKMYERRRSDRGKLSGDASSLFEVVEQQDIDSVKAILESHTVNVNSLNGERLTPLDVAVMTNNIPMAKLLLSYGARESPMFLRIDSRSAKLDELVMDAEKRVVDLSAAILNASASSGSLSTTQQKENEKQLSHWEFRHKLLKRMKAGYDHARMPDPPSYVSLTVASSSSLLVRFDEPLNHNGAVVTKYKVEWSCFEDFMPLAGESIVENMRQLEYEIEGLAKGNRYYVRVAAWNMKGYSPYSSAKPSYAVPSSWRDVDGNAMSRTEGKNKLMDELFSQVKHLRPPDASELKENTGGDSPQQRKRKSIKNLFTSAPKFYKTLKRGVYLACLLYNGDKVLVTGDDQLPIVEVDENFSGPSVYNDFHWLMKVSCTWEDVKSLRQDMDKNTSAGTMHFRSKLLQAVSIMQSSLGVQDIGQFHFKPLKDPNGCIILTTVCNIKDPKTVILGSGRWISFAKLLRRSSAALQELQDSPDVLHSSIGEMILYHQVSTIPLAKGLYICYLKLQVAVDLIQVLVPKKAPNVLPYVKVRDCPNVSREEWEWLQTINADQHVAPPTSTQEQFRNQINHSTNKLFSMLEVSENMAGSHRLYDLEVMEFSNDVTFLLVLPPVEDVCIVPGQRDLLTEKRDFMLLPVQVFEMIHMCTYRPDLIGRYARLSAVLEMDVSLAQQAQREAFSDEEVNGTRDRVDRLNSLQQSLDRSWKGTRWIMDLITFARDKSSRGGIPCSMLDNSSNDTFSPKINDDNVFDNNNSHPSCGSAGCDSNEISVGKDNRKIAKFYDPNEEVSKNNGHVQKESTHSSSGILQVYVAYETGLSKGTRVRLHVTEKTTAREVVTLVVKQLNKAVTSKSKCGPIYGEDELDKFCLVAVIGARERILRDDYHPLQLQNPWTKGKLYVRMKRNLLAAIQQGHATEV</sequence>
<evidence type="ECO:0000313" key="5">
    <source>
        <dbReference type="EMBL" id="VDI52286.1"/>
    </source>
</evidence>
<proteinExistence type="predicted"/>
<dbReference type="OrthoDB" id="2428204at2759"/>
<feature type="domain" description="Ras-associating" evidence="3">
    <location>
        <begin position="1086"/>
        <end position="1187"/>
    </location>
</feature>
<feature type="compositionally biased region" description="Polar residues" evidence="2">
    <location>
        <begin position="1"/>
        <end position="15"/>
    </location>
</feature>
<dbReference type="SUPFAM" id="SSF49265">
    <property type="entry name" value="Fibronectin type III"/>
    <property type="match status" value="1"/>
</dbReference>
<dbReference type="InterPro" id="IPR003961">
    <property type="entry name" value="FN3_dom"/>
</dbReference>
<evidence type="ECO:0000313" key="6">
    <source>
        <dbReference type="Proteomes" id="UP000596742"/>
    </source>
</evidence>
<dbReference type="InterPro" id="IPR036116">
    <property type="entry name" value="FN3_sf"/>
</dbReference>
<feature type="region of interest" description="Disordered" evidence="2">
    <location>
        <begin position="1"/>
        <end position="23"/>
    </location>
</feature>